<name>A0A917APU4_9MICC</name>
<reference evidence="2" key="2">
    <citation type="submission" date="2020-09" db="EMBL/GenBank/DDBJ databases">
        <authorList>
            <person name="Sun Q."/>
            <person name="Zhou Y."/>
        </authorList>
    </citation>
    <scope>NUCLEOTIDE SEQUENCE</scope>
    <source>
        <strain evidence="2">CGMCC 1.15388</strain>
    </source>
</reference>
<feature type="region of interest" description="Disordered" evidence="1">
    <location>
        <begin position="1"/>
        <end position="31"/>
    </location>
</feature>
<comment type="caution">
    <text evidence="2">The sequence shown here is derived from an EMBL/GenBank/DDBJ whole genome shotgun (WGS) entry which is preliminary data.</text>
</comment>
<dbReference type="AlphaFoldDB" id="A0A917APU4"/>
<accession>A0A917APU4</accession>
<sequence length="61" mass="6634">MTPQLPPSSSSPDRPDPGREPQVRPDDDGAGFVRVTGRFFRAVDPQYADSALAAPQLRSPR</sequence>
<keyword evidence="3" id="KW-1185">Reference proteome</keyword>
<reference evidence="2" key="1">
    <citation type="journal article" date="2014" name="Int. J. Syst. Evol. Microbiol.">
        <title>Complete genome sequence of Corynebacterium casei LMG S-19264T (=DSM 44701T), isolated from a smear-ripened cheese.</title>
        <authorList>
            <consortium name="US DOE Joint Genome Institute (JGI-PGF)"/>
            <person name="Walter F."/>
            <person name="Albersmeier A."/>
            <person name="Kalinowski J."/>
            <person name="Ruckert C."/>
        </authorList>
    </citation>
    <scope>NUCLEOTIDE SEQUENCE</scope>
    <source>
        <strain evidence="2">CGMCC 1.15388</strain>
    </source>
</reference>
<protein>
    <submittedName>
        <fullName evidence="2">Uncharacterized protein</fullName>
    </submittedName>
</protein>
<evidence type="ECO:0000256" key="1">
    <source>
        <dbReference type="SAM" id="MobiDB-lite"/>
    </source>
</evidence>
<proteinExistence type="predicted"/>
<dbReference type="Proteomes" id="UP000633136">
    <property type="component" value="Unassembled WGS sequence"/>
</dbReference>
<feature type="compositionally biased region" description="Basic and acidic residues" evidence="1">
    <location>
        <begin position="13"/>
        <end position="27"/>
    </location>
</feature>
<organism evidence="2 3">
    <name type="scientific">Nesterenkonia cremea</name>
    <dbReference type="NCBI Taxonomy" id="1882340"/>
    <lineage>
        <taxon>Bacteria</taxon>
        <taxon>Bacillati</taxon>
        <taxon>Actinomycetota</taxon>
        <taxon>Actinomycetes</taxon>
        <taxon>Micrococcales</taxon>
        <taxon>Micrococcaceae</taxon>
        <taxon>Nesterenkonia</taxon>
    </lineage>
</organism>
<dbReference type="RefSeq" id="WP_188683757.1">
    <property type="nucleotide sequence ID" value="NZ_BMIS01000004.1"/>
</dbReference>
<evidence type="ECO:0000313" key="3">
    <source>
        <dbReference type="Proteomes" id="UP000633136"/>
    </source>
</evidence>
<gene>
    <name evidence="2" type="ORF">GCM10011401_12200</name>
</gene>
<dbReference type="EMBL" id="BMIS01000004">
    <property type="protein sequence ID" value="GGE66467.1"/>
    <property type="molecule type" value="Genomic_DNA"/>
</dbReference>
<evidence type="ECO:0000313" key="2">
    <source>
        <dbReference type="EMBL" id="GGE66467.1"/>
    </source>
</evidence>